<dbReference type="PANTHER" id="PTHR12757:SF1">
    <property type="entry name" value="PROTEIN SALIVARY GLANDS MARRED"/>
    <property type="match status" value="1"/>
</dbReference>
<dbReference type="GO" id="GO:0042981">
    <property type="term" value="P:regulation of apoptotic process"/>
    <property type="evidence" value="ECO:0007669"/>
    <property type="project" value="InterPro"/>
</dbReference>
<dbReference type="WBParaSite" id="TREG1_42990.1">
    <property type="protein sequence ID" value="TREG1_42990.1"/>
    <property type="gene ID" value="TREG1_42990"/>
</dbReference>
<feature type="region of interest" description="Disordered" evidence="1">
    <location>
        <begin position="1"/>
        <end position="45"/>
    </location>
</feature>
<name>A0AA85JXN9_TRIRE</name>
<dbReference type="Pfam" id="PF05527">
    <property type="entry name" value="TNFAIP8"/>
    <property type="match status" value="1"/>
</dbReference>
<organism evidence="2 3">
    <name type="scientific">Trichobilharzia regenti</name>
    <name type="common">Nasal bird schistosome</name>
    <dbReference type="NCBI Taxonomy" id="157069"/>
    <lineage>
        <taxon>Eukaryota</taxon>
        <taxon>Metazoa</taxon>
        <taxon>Spiralia</taxon>
        <taxon>Lophotrochozoa</taxon>
        <taxon>Platyhelminthes</taxon>
        <taxon>Trematoda</taxon>
        <taxon>Digenea</taxon>
        <taxon>Strigeidida</taxon>
        <taxon>Schistosomatoidea</taxon>
        <taxon>Schistosomatidae</taxon>
        <taxon>Trichobilharzia</taxon>
    </lineage>
</organism>
<sequence length="234" mass="26768">MVTPVGKYTRNNSCDSSLDNDDDDDDNNEDELSLSSEDDQKSNNVLDKKNNTQSIWFRAQKRLVGRVMRNGQSIKSIIGNRAYKALTALYALMKLYIKPESEVKQLYKSLVKTIGKIGVISQQRSLSEEDYTNIHEIKEKSRTIGLTLISFAQTDYTYNYAFLKEQLDGCKDSICQAVTPYLSQKSIERIKYFFNVLSSNDFLDAVYNQSANESQKAELRNLVNHLNLLISQMK</sequence>
<reference evidence="3" key="2">
    <citation type="submission" date="2023-11" db="UniProtKB">
        <authorList>
            <consortium name="WormBaseParasite"/>
        </authorList>
    </citation>
    <scope>IDENTIFICATION</scope>
</reference>
<feature type="compositionally biased region" description="Acidic residues" evidence="1">
    <location>
        <begin position="18"/>
        <end position="32"/>
    </location>
</feature>
<dbReference type="Gene3D" id="1.20.1440.160">
    <property type="entry name" value="Tumor necrosis factor alpha-induced protein 8-like"/>
    <property type="match status" value="1"/>
</dbReference>
<protein>
    <recommendedName>
        <fullName evidence="4">Tumor necrosis factor alpha-induced protein 8</fullName>
    </recommendedName>
</protein>
<evidence type="ECO:0000256" key="1">
    <source>
        <dbReference type="SAM" id="MobiDB-lite"/>
    </source>
</evidence>
<evidence type="ECO:0008006" key="4">
    <source>
        <dbReference type="Google" id="ProtNLM"/>
    </source>
</evidence>
<evidence type="ECO:0000313" key="3">
    <source>
        <dbReference type="WBParaSite" id="TREG1_42990.1"/>
    </source>
</evidence>
<evidence type="ECO:0000313" key="2">
    <source>
        <dbReference type="Proteomes" id="UP000050795"/>
    </source>
</evidence>
<keyword evidence="2" id="KW-1185">Reference proteome</keyword>
<reference evidence="2" key="1">
    <citation type="submission" date="2022-06" db="EMBL/GenBank/DDBJ databases">
        <authorList>
            <person name="Berger JAMES D."/>
            <person name="Berger JAMES D."/>
        </authorList>
    </citation>
    <scope>NUCLEOTIDE SEQUENCE [LARGE SCALE GENOMIC DNA]</scope>
</reference>
<dbReference type="InterPro" id="IPR038355">
    <property type="entry name" value="TNFAIP8_sf"/>
</dbReference>
<dbReference type="GO" id="GO:0005737">
    <property type="term" value="C:cytoplasm"/>
    <property type="evidence" value="ECO:0007669"/>
    <property type="project" value="TreeGrafter"/>
</dbReference>
<proteinExistence type="predicted"/>
<dbReference type="Proteomes" id="UP000050795">
    <property type="component" value="Unassembled WGS sequence"/>
</dbReference>
<dbReference type="PANTHER" id="PTHR12757">
    <property type="entry name" value="TUMOR NECROSIS FACTOR INDUCED PROTEIN"/>
    <property type="match status" value="1"/>
</dbReference>
<accession>A0AA85JXN9</accession>
<dbReference type="InterPro" id="IPR008477">
    <property type="entry name" value="TNFAIP8-like"/>
</dbReference>
<dbReference type="AlphaFoldDB" id="A0AA85JXN9"/>